<dbReference type="InterPro" id="IPR052949">
    <property type="entry name" value="PA_immunity-related"/>
</dbReference>
<gene>
    <name evidence="1" type="ORF">J2W39_000614</name>
</gene>
<accession>A0AAW8E9H3</accession>
<name>A0AAW8E9H3_VARPD</name>
<organism evidence="1 2">
    <name type="scientific">Variovorax paradoxus</name>
    <dbReference type="NCBI Taxonomy" id="34073"/>
    <lineage>
        <taxon>Bacteria</taxon>
        <taxon>Pseudomonadati</taxon>
        <taxon>Pseudomonadota</taxon>
        <taxon>Betaproteobacteria</taxon>
        <taxon>Burkholderiales</taxon>
        <taxon>Comamonadaceae</taxon>
        <taxon>Variovorax</taxon>
    </lineage>
</organism>
<dbReference type="Proteomes" id="UP001224845">
    <property type="component" value="Unassembled WGS sequence"/>
</dbReference>
<dbReference type="Gene3D" id="2.160.20.80">
    <property type="entry name" value="E3 ubiquitin-protein ligase SopA"/>
    <property type="match status" value="2"/>
</dbReference>
<dbReference type="InterPro" id="IPR001646">
    <property type="entry name" value="5peptide_repeat"/>
</dbReference>
<dbReference type="AlphaFoldDB" id="A0AAW8E9H3"/>
<dbReference type="RefSeq" id="WP_307592149.1">
    <property type="nucleotide sequence ID" value="NZ_CAXUQE020000001.1"/>
</dbReference>
<dbReference type="Pfam" id="PF13599">
    <property type="entry name" value="Pentapeptide_4"/>
    <property type="match status" value="1"/>
</dbReference>
<comment type="caution">
    <text evidence="1">The sequence shown here is derived from an EMBL/GenBank/DDBJ whole genome shotgun (WGS) entry which is preliminary data.</text>
</comment>
<evidence type="ECO:0000313" key="2">
    <source>
        <dbReference type="Proteomes" id="UP001224845"/>
    </source>
</evidence>
<dbReference type="PANTHER" id="PTHR42999">
    <property type="entry name" value="ANTIBIOTIC RESISTANCE PROTEIN MCBG"/>
    <property type="match status" value="1"/>
</dbReference>
<dbReference type="SUPFAM" id="SSF141571">
    <property type="entry name" value="Pentapeptide repeat-like"/>
    <property type="match status" value="1"/>
</dbReference>
<proteinExistence type="predicted"/>
<protein>
    <submittedName>
        <fullName evidence="1">Uncharacterized protein YjbI with pentapeptide repeats</fullName>
    </submittedName>
</protein>
<sequence length="167" mass="18493">MTAQQIILDHDKWRKGLGGVPAGLAGQSDANAYAGLDLETAQFASSSFAGSSFTDTVFRHAGWTACQLDGCSFTRCNFEHVAMADCVFTRCAFDQAQFSQSSLRGCRFVQCTWNGMNFDGSDWRNVQVLECKGTDVHARNLRGEQVDFTNSYFEQLEFEGALLNNSR</sequence>
<dbReference type="PANTHER" id="PTHR42999:SF1">
    <property type="entry name" value="PENTAPEPTIDE REPEAT-CONTAINING PROTEIN"/>
    <property type="match status" value="1"/>
</dbReference>
<reference evidence="1" key="1">
    <citation type="submission" date="2023-07" db="EMBL/GenBank/DDBJ databases">
        <title>Sorghum-associated microbial communities from plants grown in Nebraska, USA.</title>
        <authorList>
            <person name="Schachtman D."/>
        </authorList>
    </citation>
    <scope>NUCLEOTIDE SEQUENCE</scope>
    <source>
        <strain evidence="1">DS3315</strain>
    </source>
</reference>
<dbReference type="EMBL" id="JAUSRV010000002">
    <property type="protein sequence ID" value="MDP9969386.1"/>
    <property type="molecule type" value="Genomic_DNA"/>
</dbReference>
<evidence type="ECO:0000313" key="1">
    <source>
        <dbReference type="EMBL" id="MDP9969386.1"/>
    </source>
</evidence>